<dbReference type="InterPro" id="IPR001789">
    <property type="entry name" value="Sig_transdc_resp-reg_receiver"/>
</dbReference>
<proteinExistence type="predicted"/>
<dbReference type="Proteomes" id="UP001232536">
    <property type="component" value="Unassembled WGS sequence"/>
</dbReference>
<organism evidence="3 4">
    <name type="scientific">Actinotalea lenta</name>
    <dbReference type="NCBI Taxonomy" id="3064654"/>
    <lineage>
        <taxon>Bacteria</taxon>
        <taxon>Bacillati</taxon>
        <taxon>Actinomycetota</taxon>
        <taxon>Actinomycetes</taxon>
        <taxon>Micrococcales</taxon>
        <taxon>Cellulomonadaceae</taxon>
        <taxon>Actinotalea</taxon>
    </lineage>
</organism>
<keyword evidence="4" id="KW-1185">Reference proteome</keyword>
<reference evidence="3 4" key="1">
    <citation type="submission" date="2023-07" db="EMBL/GenBank/DDBJ databases">
        <title>Description of novel actinomycetes strains, isolated from tidal flat sediment.</title>
        <authorList>
            <person name="Lu C."/>
        </authorList>
    </citation>
    <scope>NUCLEOTIDE SEQUENCE [LARGE SCALE GENOMIC DNA]</scope>
    <source>
        <strain evidence="3 4">SYSU T00b441</strain>
    </source>
</reference>
<name>A0ABT9DAM3_9CELL</name>
<protein>
    <recommendedName>
        <fullName evidence="2">Response regulatory domain-containing protein</fullName>
    </recommendedName>
</protein>
<evidence type="ECO:0000256" key="1">
    <source>
        <dbReference type="PROSITE-ProRule" id="PRU00169"/>
    </source>
</evidence>
<evidence type="ECO:0000313" key="4">
    <source>
        <dbReference type="Proteomes" id="UP001232536"/>
    </source>
</evidence>
<keyword evidence="1" id="KW-0597">Phosphoprotein</keyword>
<dbReference type="InterPro" id="IPR011006">
    <property type="entry name" value="CheY-like_superfamily"/>
</dbReference>
<dbReference type="RefSeq" id="WP_304601549.1">
    <property type="nucleotide sequence ID" value="NZ_JAUQYP010000001.1"/>
</dbReference>
<feature type="modified residue" description="4-aspartylphosphate" evidence="1">
    <location>
        <position position="76"/>
    </location>
</feature>
<dbReference type="SUPFAM" id="SSF52172">
    <property type="entry name" value="CheY-like"/>
    <property type="match status" value="1"/>
</dbReference>
<dbReference type="PROSITE" id="PS50110">
    <property type="entry name" value="RESPONSE_REGULATORY"/>
    <property type="match status" value="1"/>
</dbReference>
<accession>A0ABT9DAM3</accession>
<gene>
    <name evidence="3" type="ORF">Q6348_12200</name>
</gene>
<dbReference type="Gene3D" id="3.40.50.2300">
    <property type="match status" value="1"/>
</dbReference>
<feature type="domain" description="Response regulatory" evidence="2">
    <location>
        <begin position="21"/>
        <end position="140"/>
    </location>
</feature>
<evidence type="ECO:0000313" key="3">
    <source>
        <dbReference type="EMBL" id="MDO8107957.1"/>
    </source>
</evidence>
<sequence>MVSSEDQDRSSEVEARASVARILVYSDHVQTRSAVRGAIGHSLGPDLPTVEWHEAATLSAALDAVRAGGLDLLVLDGEAGKAGGMGLARQVKDEIYDAPPVLLLIARPADAWLASWSEAEKVVAQPIDPFELAETVAGMLRVSA</sequence>
<comment type="caution">
    <text evidence="3">The sequence shown here is derived from an EMBL/GenBank/DDBJ whole genome shotgun (WGS) entry which is preliminary data.</text>
</comment>
<evidence type="ECO:0000259" key="2">
    <source>
        <dbReference type="PROSITE" id="PS50110"/>
    </source>
</evidence>
<dbReference type="EMBL" id="JAUQYP010000001">
    <property type="protein sequence ID" value="MDO8107957.1"/>
    <property type="molecule type" value="Genomic_DNA"/>
</dbReference>